<reference evidence="3" key="1">
    <citation type="journal article" date="2014" name="Int. J. Syst. Evol. Microbiol.">
        <title>Complete genome sequence of Corynebacterium casei LMG S-19264T (=DSM 44701T), isolated from a smear-ripened cheese.</title>
        <authorList>
            <consortium name="US DOE Joint Genome Institute (JGI-PGF)"/>
            <person name="Walter F."/>
            <person name="Albersmeier A."/>
            <person name="Kalinowski J."/>
            <person name="Ruckert C."/>
        </authorList>
    </citation>
    <scope>NUCLEOTIDE SEQUENCE</scope>
    <source>
        <strain evidence="3">CGMCC 4.7398</strain>
    </source>
</reference>
<evidence type="ECO:0000313" key="4">
    <source>
        <dbReference type="Proteomes" id="UP000627369"/>
    </source>
</evidence>
<dbReference type="InterPro" id="IPR011042">
    <property type="entry name" value="6-blade_b-propeller_TolB-like"/>
</dbReference>
<evidence type="ECO:0000313" key="3">
    <source>
        <dbReference type="EMBL" id="GHH73962.1"/>
    </source>
</evidence>
<dbReference type="Gene3D" id="2.120.10.30">
    <property type="entry name" value="TolB, C-terminal domain"/>
    <property type="match status" value="2"/>
</dbReference>
<keyword evidence="4" id="KW-1185">Reference proteome</keyword>
<name>A0A919KVE8_9MICO</name>
<evidence type="ECO:0008006" key="5">
    <source>
        <dbReference type="Google" id="ProtNLM"/>
    </source>
</evidence>
<proteinExistence type="inferred from homology"/>
<sequence>MSAMVAVRGLGAGGRSRWPAGARRSVIALALLALLTACGGSADTDEGSGTPSASPSQSDTGSGGASGGDATHLAPGELIVFEKAQPGAEETDLYAIGQDGKPTLVNSPGNYPHWSPDGSQLAFLACLDPPECATGAALYDRSTGDVRGFVMPDPDLFTACAVWAPSGKELACEGLSDDDPTRNGVYTVRASDGKGLKRITENTGGGNDFPLAYSPDGSQLLIDRADPSGGSARALFVTPLSGGQPERITPWGLTDDVASWSSDGRTIVFGTGGALYRVNPDGQGLTSINLQLPDGSSGATAFDVAFSPDGQRIVFSLADPVPGIYTANLDGSDVKQLTTGPTDGHHSTWGPAVD</sequence>
<evidence type="ECO:0000256" key="2">
    <source>
        <dbReference type="SAM" id="MobiDB-lite"/>
    </source>
</evidence>
<gene>
    <name evidence="3" type="ORF">GCM10017772_26430</name>
</gene>
<reference evidence="3" key="2">
    <citation type="submission" date="2020-09" db="EMBL/GenBank/DDBJ databases">
        <authorList>
            <person name="Sun Q."/>
            <person name="Zhou Y."/>
        </authorList>
    </citation>
    <scope>NUCLEOTIDE SEQUENCE</scope>
    <source>
        <strain evidence="3">CGMCC 4.7398</strain>
    </source>
</reference>
<protein>
    <recommendedName>
        <fullName evidence="5">WD40 repeat protein</fullName>
    </recommendedName>
</protein>
<comment type="caution">
    <text evidence="3">The sequence shown here is derived from an EMBL/GenBank/DDBJ whole genome shotgun (WGS) entry which is preliminary data.</text>
</comment>
<dbReference type="InterPro" id="IPR011659">
    <property type="entry name" value="WD40"/>
</dbReference>
<feature type="region of interest" description="Disordered" evidence="2">
    <location>
        <begin position="42"/>
        <end position="69"/>
    </location>
</feature>
<dbReference type="EMBL" id="BNAS01000004">
    <property type="protein sequence ID" value="GHH73962.1"/>
    <property type="molecule type" value="Genomic_DNA"/>
</dbReference>
<organism evidence="3 4">
    <name type="scientific">Promicromonospora soli</name>
    <dbReference type="NCBI Taxonomy" id="2035533"/>
    <lineage>
        <taxon>Bacteria</taxon>
        <taxon>Bacillati</taxon>
        <taxon>Actinomycetota</taxon>
        <taxon>Actinomycetes</taxon>
        <taxon>Micrococcales</taxon>
        <taxon>Promicromonosporaceae</taxon>
        <taxon>Promicromonospora</taxon>
    </lineage>
</organism>
<dbReference type="PANTHER" id="PTHR36842">
    <property type="entry name" value="PROTEIN TOLB HOMOLOG"/>
    <property type="match status" value="1"/>
</dbReference>
<dbReference type="AlphaFoldDB" id="A0A919KVE8"/>
<dbReference type="Proteomes" id="UP000627369">
    <property type="component" value="Unassembled WGS sequence"/>
</dbReference>
<dbReference type="RefSeq" id="WP_189669773.1">
    <property type="nucleotide sequence ID" value="NZ_BNAS01000004.1"/>
</dbReference>
<dbReference type="Pfam" id="PF07676">
    <property type="entry name" value="PD40"/>
    <property type="match status" value="3"/>
</dbReference>
<accession>A0A919KVE8</accession>
<comment type="similarity">
    <text evidence="1">Belongs to the TolB family.</text>
</comment>
<evidence type="ECO:0000256" key="1">
    <source>
        <dbReference type="ARBA" id="ARBA00009820"/>
    </source>
</evidence>
<feature type="compositionally biased region" description="Polar residues" evidence="2">
    <location>
        <begin position="47"/>
        <end position="57"/>
    </location>
</feature>
<dbReference type="SUPFAM" id="SSF69304">
    <property type="entry name" value="Tricorn protease N-terminal domain"/>
    <property type="match status" value="1"/>
</dbReference>
<dbReference type="PANTHER" id="PTHR36842:SF1">
    <property type="entry name" value="PROTEIN TOLB"/>
    <property type="match status" value="1"/>
</dbReference>